<dbReference type="OrthoDB" id="7843142at2"/>
<organism evidence="4 5">
    <name type="scientific">Falsiruegeria mediterranea M17</name>
    <dbReference type="NCBI Taxonomy" id="1200281"/>
    <lineage>
        <taxon>Bacteria</taxon>
        <taxon>Pseudomonadati</taxon>
        <taxon>Pseudomonadota</taxon>
        <taxon>Alphaproteobacteria</taxon>
        <taxon>Rhodobacterales</taxon>
        <taxon>Roseobacteraceae</taxon>
        <taxon>Falsiruegeria</taxon>
    </lineage>
</organism>
<reference evidence="5" key="1">
    <citation type="submission" date="2018-03" db="EMBL/GenBank/DDBJ databases">
        <authorList>
            <person name="Rodrigo-Torres L."/>
            <person name="Arahal R. D."/>
            <person name="Lucena T."/>
        </authorList>
    </citation>
    <scope>NUCLEOTIDE SEQUENCE [LARGE SCALE GENOMIC DNA]</scope>
    <source>
        <strain evidence="5">CECT 7615</strain>
    </source>
</reference>
<feature type="signal peptide" evidence="2">
    <location>
        <begin position="1"/>
        <end position="23"/>
    </location>
</feature>
<dbReference type="Proteomes" id="UP000244898">
    <property type="component" value="Unassembled WGS sequence"/>
</dbReference>
<feature type="domain" description="SPOR" evidence="3">
    <location>
        <begin position="397"/>
        <end position="475"/>
    </location>
</feature>
<gene>
    <name evidence="4" type="ORF">TRM7615_03727</name>
</gene>
<feature type="region of interest" description="Disordered" evidence="1">
    <location>
        <begin position="223"/>
        <end position="258"/>
    </location>
</feature>
<dbReference type="Gene3D" id="3.30.70.1070">
    <property type="entry name" value="Sporulation related repeat"/>
    <property type="match status" value="1"/>
</dbReference>
<dbReference type="Pfam" id="PF05036">
    <property type="entry name" value="SPOR"/>
    <property type="match status" value="1"/>
</dbReference>
<evidence type="ECO:0000256" key="1">
    <source>
        <dbReference type="SAM" id="MobiDB-lite"/>
    </source>
</evidence>
<dbReference type="SUPFAM" id="SSF110997">
    <property type="entry name" value="Sporulation related repeat"/>
    <property type="match status" value="1"/>
</dbReference>
<keyword evidence="2" id="KW-0732">Signal</keyword>
<feature type="region of interest" description="Disordered" evidence="1">
    <location>
        <begin position="109"/>
        <end position="191"/>
    </location>
</feature>
<sequence>MRITRVIAVTIMAATAGLTSLNAQTLRKSSPPAEFPPASYKGKQYVDSRGCIYIRAGIDGNVTWVPRVSRDRRQVCGYKPTAVAGATARPTQTANPKLITIEPTAPTATATAAATAAPKPKPKAQAKPSPGPKPTVVSTPKPKTTSTPTTTVRTTTRTTTARPATATTAARPTTTRPATTVAPKPTTAAAPVVAPRRTAPAATGGGCSNASAFSQQFINKSGVRCGPQTESPITHGSGTSRKSSSLNTAPTNATPASTGVKVSLNTRVAPRHVYDNRQNTRNVEVPKGFRSVWKDDRLNPHRAERTLRPAITVSRFEPPTGFRAVEREDDRLNPNRGLRSAAGDAQSDAIWERTIPRTLRRVPTDVPIIPVEGVENSYTNLATRPNRLTFSTRSGPTAPVEARYVRVASYQNDAAARQAAQRLSGSGLPMNVGTVRRGSGTYKVVLVGPFNSQAQAASALNQVRGAGFSGARLTK</sequence>
<dbReference type="EMBL" id="ONZG01000010">
    <property type="protein sequence ID" value="SPJ30197.1"/>
    <property type="molecule type" value="Genomic_DNA"/>
</dbReference>
<evidence type="ECO:0000313" key="4">
    <source>
        <dbReference type="EMBL" id="SPJ30197.1"/>
    </source>
</evidence>
<name>A0A2R8CCQ4_9RHOB</name>
<dbReference type="InterPro" id="IPR007730">
    <property type="entry name" value="SPOR-like_dom"/>
</dbReference>
<dbReference type="GO" id="GO:0042834">
    <property type="term" value="F:peptidoglycan binding"/>
    <property type="evidence" value="ECO:0007669"/>
    <property type="project" value="InterPro"/>
</dbReference>
<dbReference type="AlphaFoldDB" id="A0A2R8CCQ4"/>
<accession>A0A2R8CCQ4</accession>
<feature type="chain" id="PRO_5015305439" description="SPOR domain-containing protein" evidence="2">
    <location>
        <begin position="24"/>
        <end position="475"/>
    </location>
</feature>
<protein>
    <recommendedName>
        <fullName evidence="3">SPOR domain-containing protein</fullName>
    </recommendedName>
</protein>
<evidence type="ECO:0000259" key="3">
    <source>
        <dbReference type="PROSITE" id="PS51724"/>
    </source>
</evidence>
<evidence type="ECO:0000313" key="5">
    <source>
        <dbReference type="Proteomes" id="UP000244898"/>
    </source>
</evidence>
<proteinExistence type="predicted"/>
<evidence type="ECO:0000256" key="2">
    <source>
        <dbReference type="SAM" id="SignalP"/>
    </source>
</evidence>
<feature type="compositionally biased region" description="Polar residues" evidence="1">
    <location>
        <begin position="228"/>
        <end position="246"/>
    </location>
</feature>
<dbReference type="InterPro" id="IPR036680">
    <property type="entry name" value="SPOR-like_sf"/>
</dbReference>
<keyword evidence="5" id="KW-1185">Reference proteome</keyword>
<dbReference type="PROSITE" id="PS51724">
    <property type="entry name" value="SPOR"/>
    <property type="match status" value="1"/>
</dbReference>
<feature type="compositionally biased region" description="Low complexity" evidence="1">
    <location>
        <begin position="247"/>
        <end position="256"/>
    </location>
</feature>